<organism evidence="1">
    <name type="scientific">marine metagenome</name>
    <dbReference type="NCBI Taxonomy" id="408172"/>
    <lineage>
        <taxon>unclassified sequences</taxon>
        <taxon>metagenomes</taxon>
        <taxon>ecological metagenomes</taxon>
    </lineage>
</organism>
<protein>
    <submittedName>
        <fullName evidence="1">Uncharacterized protein</fullName>
    </submittedName>
</protein>
<feature type="non-terminal residue" evidence="1">
    <location>
        <position position="1"/>
    </location>
</feature>
<feature type="non-terminal residue" evidence="1">
    <location>
        <position position="243"/>
    </location>
</feature>
<dbReference type="AlphaFoldDB" id="A0A383BVV3"/>
<dbReference type="EMBL" id="UINC01203897">
    <property type="protein sequence ID" value="SVE24366.1"/>
    <property type="molecule type" value="Genomic_DNA"/>
</dbReference>
<reference evidence="1" key="1">
    <citation type="submission" date="2018-05" db="EMBL/GenBank/DDBJ databases">
        <authorList>
            <person name="Lanie J.A."/>
            <person name="Ng W.-L."/>
            <person name="Kazmierczak K.M."/>
            <person name="Andrzejewski T.M."/>
            <person name="Davidsen T.M."/>
            <person name="Wayne K.J."/>
            <person name="Tettelin H."/>
            <person name="Glass J.I."/>
            <person name="Rusch D."/>
            <person name="Podicherti R."/>
            <person name="Tsui H.-C.T."/>
            <person name="Winkler M.E."/>
        </authorList>
    </citation>
    <scope>NUCLEOTIDE SEQUENCE</scope>
</reference>
<proteinExistence type="predicted"/>
<accession>A0A383BVV3</accession>
<name>A0A383BVV3_9ZZZZ</name>
<gene>
    <name evidence="1" type="ORF">METZ01_LOCUS477220</name>
</gene>
<evidence type="ECO:0000313" key="1">
    <source>
        <dbReference type="EMBL" id="SVE24366.1"/>
    </source>
</evidence>
<sequence length="243" mass="29127">QESAKYVGVSAYELQSRGYFDGIIDYSYDQPHQLKNFKNAIISGIECVEDNASLFLKNHEFFFEHYRDSILHYLNPSELLIESNRRTDRPPTGTLNVFGDVYRFMRFLNMRQRISSRTVHQYSRLSPKRTPMGKLLERRTRERRENFRRWLASPIEVRYQESIFKRFQHFINAGEDREKERGKLVRFFMGDPRENFMKSVDDLVAEILIYLYNHWKDNSGENLIELQEHLNRNELHDLPPGQP</sequence>